<feature type="domain" description="Bardet-Biedl syndrome 1 N-terminal" evidence="2">
    <location>
        <begin position="29"/>
        <end position="284"/>
    </location>
</feature>
<organism evidence="4 5">
    <name type="scientific">Panagrolaimus superbus</name>
    <dbReference type="NCBI Taxonomy" id="310955"/>
    <lineage>
        <taxon>Eukaryota</taxon>
        <taxon>Metazoa</taxon>
        <taxon>Ecdysozoa</taxon>
        <taxon>Nematoda</taxon>
        <taxon>Chromadorea</taxon>
        <taxon>Rhabditida</taxon>
        <taxon>Tylenchina</taxon>
        <taxon>Panagrolaimomorpha</taxon>
        <taxon>Panagrolaimoidea</taxon>
        <taxon>Panagrolaimidae</taxon>
        <taxon>Panagrolaimus</taxon>
    </lineage>
</organism>
<dbReference type="Pfam" id="PF14779">
    <property type="entry name" value="BBS1"/>
    <property type="match status" value="1"/>
</dbReference>
<feature type="domain" description="Bardet-Biedl syndrome 1 protein GAE" evidence="3">
    <location>
        <begin position="509"/>
        <end position="609"/>
    </location>
</feature>
<sequence length="613" mass="69750">MGSLAAMHYPASSRHNPLQDQLRGQDRRWVRALWEPMTGIYTSKDCVSTGDISGNNDFKLVLVDSASDQNKLLLLKDLTIIGDSAVSETPAGIVVFVSDPGHSPCVGVVISGSLLVYRNMKPYYRFNLPQNDLDPIENEFWDSAMTRKITPKELFDALTALKQKHSIARLSFHSQDFLTLSTDELRQKAISQLISNHGDHVNLSNITITCVTTIKKNSTERTETDVVIVGTELGSIYYIDIQAYNILHYCKIKGTPDKLFSMGQFELESRLFICTRESDIIVLKRSTRGEQTEHIIPMRYPIISIASNMTNIIMASRSDTLIFCTMKGKKLSEIKLTEAVVDMESFWFEPRQYNGILVAFKNHIDIYLDHHVVDTLKVDYEINWIKYGRYGREEAVLIVGSNYSPRFGNEKVKNTTGGIGVYIFRRTSILTIKEEVGAPASQTHRLNIPKKTKVYVDQTLRERNNVQKIHATFQRDLYLLRLHITKAFAELTSKNSGMVPTKESEKLDVNLEVNGFGPSFRINISIKIAGEMSAKQRWIAFSYDKEEYSIERELILMPRLVSEAEITFTNEIRCKNPEKGAQGEVKVYILSEGRRAPLWMTSFEMPISEQNLI</sequence>
<dbReference type="InterPro" id="IPR056419">
    <property type="entry name" value="GAE_BBS1"/>
</dbReference>
<evidence type="ECO:0000313" key="4">
    <source>
        <dbReference type="Proteomes" id="UP000887577"/>
    </source>
</evidence>
<dbReference type="AlphaFoldDB" id="A0A914YVP5"/>
<dbReference type="InterPro" id="IPR032728">
    <property type="entry name" value="BBS1_N"/>
</dbReference>
<protein>
    <submittedName>
        <fullName evidence="5">Bardet-Biedl syndrome 1 N-terminal domain-containing protein</fullName>
    </submittedName>
</protein>
<dbReference type="GO" id="GO:1905515">
    <property type="term" value="P:non-motile cilium assembly"/>
    <property type="evidence" value="ECO:0007669"/>
    <property type="project" value="InterPro"/>
</dbReference>
<keyword evidence="4" id="KW-1185">Reference proteome</keyword>
<dbReference type="Proteomes" id="UP000887577">
    <property type="component" value="Unplaced"/>
</dbReference>
<dbReference type="GO" id="GO:0005119">
    <property type="term" value="F:smoothened binding"/>
    <property type="evidence" value="ECO:0007669"/>
    <property type="project" value="TreeGrafter"/>
</dbReference>
<dbReference type="GO" id="GO:0034464">
    <property type="term" value="C:BBSome"/>
    <property type="evidence" value="ECO:0007669"/>
    <property type="project" value="InterPro"/>
</dbReference>
<evidence type="ECO:0000259" key="3">
    <source>
        <dbReference type="Pfam" id="PF23304"/>
    </source>
</evidence>
<dbReference type="PANTHER" id="PTHR20870">
    <property type="entry name" value="BARDET-BIEDL SYNDROME 1 PROTEIN"/>
    <property type="match status" value="1"/>
</dbReference>
<evidence type="ECO:0000313" key="5">
    <source>
        <dbReference type="WBParaSite" id="PSU_v2.g4053.t1"/>
    </source>
</evidence>
<dbReference type="WBParaSite" id="PSU_v2.g4053.t1">
    <property type="protein sequence ID" value="PSU_v2.g4053.t1"/>
    <property type="gene ID" value="PSU_v2.g4053"/>
</dbReference>
<accession>A0A914YVP5</accession>
<dbReference type="PANTHER" id="PTHR20870:SF0">
    <property type="entry name" value="BARDET-BIEDL SYNDROME 1 PROTEIN"/>
    <property type="match status" value="1"/>
</dbReference>
<feature type="region of interest" description="Disordered" evidence="1">
    <location>
        <begin position="1"/>
        <end position="22"/>
    </location>
</feature>
<name>A0A914YVP5_9BILA</name>
<dbReference type="InterPro" id="IPR028784">
    <property type="entry name" value="BBS1"/>
</dbReference>
<evidence type="ECO:0000259" key="2">
    <source>
        <dbReference type="Pfam" id="PF14779"/>
    </source>
</evidence>
<dbReference type="GO" id="GO:0061512">
    <property type="term" value="P:protein localization to cilium"/>
    <property type="evidence" value="ECO:0007669"/>
    <property type="project" value="TreeGrafter"/>
</dbReference>
<proteinExistence type="predicted"/>
<evidence type="ECO:0000256" key="1">
    <source>
        <dbReference type="SAM" id="MobiDB-lite"/>
    </source>
</evidence>
<dbReference type="GO" id="GO:0005930">
    <property type="term" value="C:axoneme"/>
    <property type="evidence" value="ECO:0007669"/>
    <property type="project" value="TreeGrafter"/>
</dbReference>
<dbReference type="Pfam" id="PF23304">
    <property type="entry name" value="GAE_BBS1"/>
    <property type="match status" value="1"/>
</dbReference>
<dbReference type="GO" id="GO:0005813">
    <property type="term" value="C:centrosome"/>
    <property type="evidence" value="ECO:0007669"/>
    <property type="project" value="TreeGrafter"/>
</dbReference>
<reference evidence="5" key="1">
    <citation type="submission" date="2022-11" db="UniProtKB">
        <authorList>
            <consortium name="WormBaseParasite"/>
        </authorList>
    </citation>
    <scope>IDENTIFICATION</scope>
</reference>
<dbReference type="GO" id="GO:0005113">
    <property type="term" value="F:patched binding"/>
    <property type="evidence" value="ECO:0007669"/>
    <property type="project" value="TreeGrafter"/>
</dbReference>